<proteinExistence type="predicted"/>
<organism evidence="2">
    <name type="scientific">marine metagenome</name>
    <dbReference type="NCBI Taxonomy" id="408172"/>
    <lineage>
        <taxon>unclassified sequences</taxon>
        <taxon>metagenomes</taxon>
        <taxon>ecological metagenomes</taxon>
    </lineage>
</organism>
<dbReference type="EMBL" id="UINC01023674">
    <property type="protein sequence ID" value="SVA95799.1"/>
    <property type="molecule type" value="Genomic_DNA"/>
</dbReference>
<feature type="non-terminal residue" evidence="2">
    <location>
        <position position="341"/>
    </location>
</feature>
<accession>A0A382A334</accession>
<reference evidence="2" key="1">
    <citation type="submission" date="2018-05" db="EMBL/GenBank/DDBJ databases">
        <authorList>
            <person name="Lanie J.A."/>
            <person name="Ng W.-L."/>
            <person name="Kazmierczak K.M."/>
            <person name="Andrzejewski T.M."/>
            <person name="Davidsen T.M."/>
            <person name="Wayne K.J."/>
            <person name="Tettelin H."/>
            <person name="Glass J.I."/>
            <person name="Rusch D."/>
            <person name="Podicherti R."/>
            <person name="Tsui H.-C.T."/>
            <person name="Winkler M.E."/>
        </authorList>
    </citation>
    <scope>NUCLEOTIDE SEQUENCE</scope>
</reference>
<gene>
    <name evidence="2" type="ORF">METZ01_LOCUS148653</name>
</gene>
<protein>
    <submittedName>
        <fullName evidence="2">Uncharacterized protein</fullName>
    </submittedName>
</protein>
<dbReference type="AlphaFoldDB" id="A0A382A334"/>
<evidence type="ECO:0000256" key="1">
    <source>
        <dbReference type="SAM" id="MobiDB-lite"/>
    </source>
</evidence>
<name>A0A382A334_9ZZZZ</name>
<sequence>MPHIPNVGPEVGHGGDRGGKEPGGGGGKFNPLPDEEGERVDPPYAPVPVEPGNFTPSGSIFGWSWLGEWAATNAPAEVVAWLEGWVADFNEAAQAELEGDTVGTQTAVIVENFLVDLAKQEWWAEKTALWQSVQKLKYGTDVPRGEYDSLVQSYRDVIADTARQLGFVDANGNLTFDVHSAEITNLIEGADGLMLNAGSVVNGFPTPDEMATDRLIEQYFLPERRFDTTEGSPVIGGGELQQHYDWIKNLAANNFISLEDEEIWDMVFRLKREEISHQGVWDRISGHVGDRYDFLEGTNIMNRINQFTATEEAGWSGGSNLKTHLTPIRDVVASTWGLNSN</sequence>
<feature type="region of interest" description="Disordered" evidence="1">
    <location>
        <begin position="1"/>
        <end position="45"/>
    </location>
</feature>
<evidence type="ECO:0000313" key="2">
    <source>
        <dbReference type="EMBL" id="SVA95799.1"/>
    </source>
</evidence>